<dbReference type="EC" id="1.4.4.2" evidence="11"/>
<dbReference type="FunFam" id="3.40.640.10:FF:000007">
    <property type="entry name" value="glycine dehydrogenase (Decarboxylating), mitochondrial"/>
    <property type="match status" value="1"/>
</dbReference>
<comment type="subunit">
    <text evidence="8">Homodimer. The glycine cleavage system is composed of four proteins: P, T, L and H.</text>
</comment>
<keyword evidence="6 11" id="KW-0560">Oxidoreductase</keyword>
<evidence type="ECO:0000256" key="3">
    <source>
        <dbReference type="ARBA" id="ARBA00004173"/>
    </source>
</evidence>
<dbReference type="EMBL" id="JBEAFC010000004">
    <property type="protein sequence ID" value="KAL1557309.1"/>
    <property type="molecule type" value="Genomic_DNA"/>
</dbReference>
<evidence type="ECO:0000259" key="13">
    <source>
        <dbReference type="Pfam" id="PF21478"/>
    </source>
</evidence>
<organism evidence="14 15">
    <name type="scientific">Salvia divinorum</name>
    <name type="common">Maria pastora</name>
    <name type="synonym">Diviner's sage</name>
    <dbReference type="NCBI Taxonomy" id="28513"/>
    <lineage>
        <taxon>Eukaryota</taxon>
        <taxon>Viridiplantae</taxon>
        <taxon>Streptophyta</taxon>
        <taxon>Embryophyta</taxon>
        <taxon>Tracheophyta</taxon>
        <taxon>Spermatophyta</taxon>
        <taxon>Magnoliopsida</taxon>
        <taxon>eudicotyledons</taxon>
        <taxon>Gunneridae</taxon>
        <taxon>Pentapetalae</taxon>
        <taxon>asterids</taxon>
        <taxon>lamiids</taxon>
        <taxon>Lamiales</taxon>
        <taxon>Lamiaceae</taxon>
        <taxon>Nepetoideae</taxon>
        <taxon>Mentheae</taxon>
        <taxon>Salviinae</taxon>
        <taxon>Salvia</taxon>
        <taxon>Salvia subgen. Calosphace</taxon>
    </lineage>
</organism>
<dbReference type="Gene3D" id="3.40.640.10">
    <property type="entry name" value="Type I PLP-dependent aspartate aminotransferase-like (Major domain)"/>
    <property type="match status" value="2"/>
</dbReference>
<evidence type="ECO:0000256" key="6">
    <source>
        <dbReference type="ARBA" id="ARBA00023002"/>
    </source>
</evidence>
<sequence>MERARKLANRAILRRLVSESKQQPLHKSSRYISSISPSVVHGGATANASAFNHRFYSRNLAQFIGTRSISVEALKASDTFPRRHNSATPEDQSKMAEYVGFETLDFLIDATVPKSIRADVMKFSIFDEGLTEAQMIDHMKDLASKNKIFKSFIGMGYYNTFVPPVILRNIMENPAWYTQYTPYQAEISQGRLESLLNYQTMITDLTSLPMSNASLLDEGTAAAEAMAMCNNISKGKKKTFVIASNCHPQTIDICQTRADGFDLKVVVSDVKDIDYSSGDVCGVLVQYPGTEGEVLDYGEFVKNAHASGVKVVMASDLLALTMLKPPGELGADIVVGSAQRFGVPMGYGGPHAAFLATSQEYKRMMPGRIIGVSVDSSGKPALRMAMQTREQHIRRDKATSNICTAQALLANMAAMYAVYHGPEGLKNIAQRVHGLAGTFAAGLKKLGTVEVQSLPFFDTVKVKCGDAKAIADAAYKHEINLRVVDKNTITVAFDETTTLEDVDKLFAVFASGKPVPFTAASIASEVENLIPSGLVRQSPFLTNQIFNSYHTEHELLRYIYKLQSKDLSLCHSMIPLGSCTMKLNATTEMMPVTWPAFSDIHPFAPTEQAAGYQEMFKNLGDLLCTITGFDSFSLQPNAGAAGEYAGLMVIRAYHRSRGDHHRDVCIIPVSAHGTNPASAAMCGMKIVAVGTDSKGNINIEELQKAAEANKNNLAALMVTYPSTHGVYEEGIDEICKIIHDNGGQVYMDGANMNAQVGLTSPGFIGADVCHLNLHKTFCIPHGGGGPGMGPIGVKKHLAPFLPSHPVVATGGIPAPEQSQPLGAISAAPWGSALILPISYTYIAMMGSKGLTDASKIAILNANYMAKRLEKDFPVLFRGVNGTCAHEFIIDLRGFKNTAGIEPEDVAKRLMDYGFHAPTMSWPVPGTLMIEPTESESKAELDRFCDALISIREEISMIEKGKADINNNVLKSAPHPPSLLMADAWTKPYSREYAAFPAPWLKNAKFWPTTGRVDNVYGDRNLICTLLPVSQMAEEAAAASA</sequence>
<dbReference type="FunFam" id="3.90.1150.10:FF:000025">
    <property type="entry name" value="Glycine cleavage system P protein"/>
    <property type="match status" value="1"/>
</dbReference>
<dbReference type="FunFam" id="3.90.1150.10:FF:000007">
    <property type="entry name" value="Glycine dehydrogenase (decarboxylating), mitochondrial"/>
    <property type="match status" value="1"/>
</dbReference>
<dbReference type="FunFam" id="3.40.640.10:FF:000005">
    <property type="entry name" value="Glycine dehydrogenase (decarboxylating), mitochondrial"/>
    <property type="match status" value="1"/>
</dbReference>
<evidence type="ECO:0000256" key="7">
    <source>
        <dbReference type="ARBA" id="ARBA00023128"/>
    </source>
</evidence>
<dbReference type="NCBIfam" id="NF003346">
    <property type="entry name" value="PRK04366.1"/>
    <property type="match status" value="1"/>
</dbReference>
<dbReference type="InterPro" id="IPR015422">
    <property type="entry name" value="PyrdxlP-dep_Trfase_small"/>
</dbReference>
<dbReference type="Pfam" id="PF21478">
    <property type="entry name" value="GcvP2_C"/>
    <property type="match status" value="1"/>
</dbReference>
<evidence type="ECO:0000259" key="12">
    <source>
        <dbReference type="Pfam" id="PF02347"/>
    </source>
</evidence>
<evidence type="ECO:0000256" key="9">
    <source>
        <dbReference type="ARBA" id="ARBA00049026"/>
    </source>
</evidence>
<dbReference type="NCBIfam" id="TIGR00461">
    <property type="entry name" value="gcvP"/>
    <property type="match status" value="1"/>
</dbReference>
<dbReference type="Pfam" id="PF02347">
    <property type="entry name" value="GDC-P"/>
    <property type="match status" value="2"/>
</dbReference>
<keyword evidence="11" id="KW-0809">Transit peptide</keyword>
<dbReference type="Proteomes" id="UP001567538">
    <property type="component" value="Unassembled WGS sequence"/>
</dbReference>
<keyword evidence="15" id="KW-1185">Reference proteome</keyword>
<comment type="function">
    <text evidence="2">The glycine cleavage system catalyzes the degradation of glycine. The P protein binds the alpha-amino group of glycine through its pyridoxal phosphate cofactor; CO(2) is released and the remaining methylamine moiety is then transferred to the lipoamide cofactor of the H protein.</text>
</comment>
<dbReference type="GO" id="GO:0004375">
    <property type="term" value="F:glycine dehydrogenase (decarboxylating) activity"/>
    <property type="evidence" value="ECO:0007669"/>
    <property type="project" value="UniProtKB-UniRule"/>
</dbReference>
<dbReference type="Gene3D" id="3.90.1150.10">
    <property type="entry name" value="Aspartate Aminotransferase, domain 1"/>
    <property type="match status" value="2"/>
</dbReference>
<dbReference type="InterPro" id="IPR015421">
    <property type="entry name" value="PyrdxlP-dep_Trfase_major"/>
</dbReference>
<accession>A0ABD1HMH4</accession>
<evidence type="ECO:0000256" key="5">
    <source>
        <dbReference type="ARBA" id="ARBA00022898"/>
    </source>
</evidence>
<dbReference type="InterPro" id="IPR049316">
    <property type="entry name" value="GDC-P_C"/>
</dbReference>
<proteinExistence type="inferred from homology"/>
<comment type="catalytic activity">
    <reaction evidence="9 11">
        <text>N(6)-[(R)-lipoyl]-L-lysyl-[glycine-cleavage complex H protein] + glycine + H(+) = N(6)-[(R)-S(8)-aminomethyldihydrolipoyl]-L-lysyl-[glycine-cleavage complex H protein] + CO2</text>
        <dbReference type="Rhea" id="RHEA:24304"/>
        <dbReference type="Rhea" id="RHEA-COMP:10494"/>
        <dbReference type="Rhea" id="RHEA-COMP:10495"/>
        <dbReference type="ChEBI" id="CHEBI:15378"/>
        <dbReference type="ChEBI" id="CHEBI:16526"/>
        <dbReference type="ChEBI" id="CHEBI:57305"/>
        <dbReference type="ChEBI" id="CHEBI:83099"/>
        <dbReference type="ChEBI" id="CHEBI:83143"/>
        <dbReference type="EC" id="1.4.4.2"/>
    </reaction>
</comment>
<dbReference type="InterPro" id="IPR015424">
    <property type="entry name" value="PyrdxlP-dep_Trfase"/>
</dbReference>
<feature type="domain" description="Glycine dehydrogenase C-terminal" evidence="13">
    <location>
        <begin position="853"/>
        <end position="974"/>
    </location>
</feature>
<dbReference type="PANTHER" id="PTHR11773">
    <property type="entry name" value="GLYCINE DEHYDROGENASE, DECARBOXYLATING"/>
    <property type="match status" value="1"/>
</dbReference>
<evidence type="ECO:0000313" key="14">
    <source>
        <dbReference type="EMBL" id="KAL1557309.1"/>
    </source>
</evidence>
<evidence type="ECO:0000256" key="10">
    <source>
        <dbReference type="PIRSR" id="PIRSR603437-50"/>
    </source>
</evidence>
<evidence type="ECO:0000256" key="2">
    <source>
        <dbReference type="ARBA" id="ARBA00003788"/>
    </source>
</evidence>
<comment type="cofactor">
    <cofactor evidence="1 10 11">
        <name>pyridoxal 5'-phosphate</name>
        <dbReference type="ChEBI" id="CHEBI:597326"/>
    </cofactor>
</comment>
<feature type="domain" description="Glycine cleavage system P-protein N-terminal" evidence="12">
    <location>
        <begin position="83"/>
        <end position="509"/>
    </location>
</feature>
<evidence type="ECO:0000256" key="11">
    <source>
        <dbReference type="RuleBase" id="RU364056"/>
    </source>
</evidence>
<reference evidence="14 15" key="1">
    <citation type="submission" date="2024-06" db="EMBL/GenBank/DDBJ databases">
        <title>A chromosome level genome sequence of Diviner's sage (Salvia divinorum).</title>
        <authorList>
            <person name="Ford S.A."/>
            <person name="Ro D.-K."/>
            <person name="Ness R.W."/>
            <person name="Phillips M.A."/>
        </authorList>
    </citation>
    <scope>NUCLEOTIDE SEQUENCE [LARGE SCALE GENOMIC DNA]</scope>
    <source>
        <strain evidence="14">SAF-2024a</strain>
        <tissue evidence="14">Leaf</tissue>
    </source>
</reference>
<dbReference type="CDD" id="cd00613">
    <property type="entry name" value="GDC-P"/>
    <property type="match status" value="2"/>
</dbReference>
<keyword evidence="5 10" id="KW-0663">Pyridoxal phosphate</keyword>
<gene>
    <name evidence="14" type="ORF">AAHA92_07899</name>
</gene>
<dbReference type="SUPFAM" id="SSF53383">
    <property type="entry name" value="PLP-dependent transferases"/>
    <property type="match status" value="2"/>
</dbReference>
<comment type="subcellular location">
    <subcellularLocation>
        <location evidence="3 11">Mitochondrion</location>
    </subcellularLocation>
</comment>
<comment type="similarity">
    <text evidence="4 11">Belongs to the GcvP family.</text>
</comment>
<name>A0ABD1HMH4_SALDI</name>
<keyword evidence="7 11" id="KW-0496">Mitochondrion</keyword>
<feature type="modified residue" description="N6-(pyridoxal phosphate)lysine" evidence="10">
    <location>
        <position position="775"/>
    </location>
</feature>
<evidence type="ECO:0000256" key="8">
    <source>
        <dbReference type="ARBA" id="ARBA00046415"/>
    </source>
</evidence>
<feature type="domain" description="Glycine cleavage system P-protein N-terminal" evidence="12">
    <location>
        <begin position="526"/>
        <end position="802"/>
    </location>
</feature>
<dbReference type="AlphaFoldDB" id="A0ABD1HMH4"/>
<evidence type="ECO:0000313" key="15">
    <source>
        <dbReference type="Proteomes" id="UP001567538"/>
    </source>
</evidence>
<dbReference type="HAMAP" id="MF_00711">
    <property type="entry name" value="GcvP"/>
    <property type="match status" value="1"/>
</dbReference>
<dbReference type="GO" id="GO:0005739">
    <property type="term" value="C:mitochondrion"/>
    <property type="evidence" value="ECO:0007669"/>
    <property type="project" value="UniProtKB-SubCell"/>
</dbReference>
<dbReference type="PANTHER" id="PTHR11773:SF1">
    <property type="entry name" value="GLYCINE DEHYDROGENASE (DECARBOXYLATING), MITOCHONDRIAL"/>
    <property type="match status" value="1"/>
</dbReference>
<dbReference type="InterPro" id="IPR049315">
    <property type="entry name" value="GDC-P_N"/>
</dbReference>
<comment type="caution">
    <text evidence="14">The sequence shown here is derived from an EMBL/GenBank/DDBJ whole genome shotgun (WGS) entry which is preliminary data.</text>
</comment>
<dbReference type="InterPro" id="IPR020581">
    <property type="entry name" value="GDC_P"/>
</dbReference>
<evidence type="ECO:0000256" key="1">
    <source>
        <dbReference type="ARBA" id="ARBA00001933"/>
    </source>
</evidence>
<protein>
    <recommendedName>
        <fullName evidence="11">Glycine cleavage system P protein</fullName>
        <ecNumber evidence="11">1.4.4.2</ecNumber>
    </recommendedName>
</protein>
<evidence type="ECO:0000256" key="4">
    <source>
        <dbReference type="ARBA" id="ARBA00010756"/>
    </source>
</evidence>
<dbReference type="InterPro" id="IPR003437">
    <property type="entry name" value="GcvP"/>
</dbReference>